<dbReference type="SUPFAM" id="SSF53850">
    <property type="entry name" value="Periplasmic binding protein-like II"/>
    <property type="match status" value="1"/>
</dbReference>
<dbReference type="InterPro" id="IPR036388">
    <property type="entry name" value="WH-like_DNA-bd_sf"/>
</dbReference>
<reference evidence="6 7" key="1">
    <citation type="submission" date="2022-06" db="EMBL/GenBank/DDBJ databases">
        <title>Roseomonas CN29.</title>
        <authorList>
            <person name="Cheng Y."/>
            <person name="He X."/>
        </authorList>
    </citation>
    <scope>NUCLEOTIDE SEQUENCE [LARGE SCALE GENOMIC DNA]</scope>
    <source>
        <strain evidence="6 7">CN29</strain>
    </source>
</reference>
<gene>
    <name evidence="6" type="ORF">NRP21_21425</name>
</gene>
<evidence type="ECO:0000259" key="5">
    <source>
        <dbReference type="PROSITE" id="PS50931"/>
    </source>
</evidence>
<dbReference type="EMBL" id="JANJOU010000022">
    <property type="protein sequence ID" value="MCR0984623.1"/>
    <property type="molecule type" value="Genomic_DNA"/>
</dbReference>
<accession>A0ABT1X938</accession>
<dbReference type="Gene3D" id="3.40.190.290">
    <property type="match status" value="1"/>
</dbReference>
<name>A0ABT1X938_9PROT</name>
<dbReference type="InterPro" id="IPR000847">
    <property type="entry name" value="LysR_HTH_N"/>
</dbReference>
<dbReference type="Pfam" id="PF00126">
    <property type="entry name" value="HTH_1"/>
    <property type="match status" value="1"/>
</dbReference>
<evidence type="ECO:0000256" key="4">
    <source>
        <dbReference type="ARBA" id="ARBA00023163"/>
    </source>
</evidence>
<dbReference type="Pfam" id="PF03466">
    <property type="entry name" value="LysR_substrate"/>
    <property type="match status" value="1"/>
</dbReference>
<dbReference type="InterPro" id="IPR005119">
    <property type="entry name" value="LysR_subst-bd"/>
</dbReference>
<dbReference type="PANTHER" id="PTHR30419">
    <property type="entry name" value="HTH-TYPE TRANSCRIPTIONAL REGULATOR YBHD"/>
    <property type="match status" value="1"/>
</dbReference>
<evidence type="ECO:0000313" key="7">
    <source>
        <dbReference type="Proteomes" id="UP001524642"/>
    </source>
</evidence>
<evidence type="ECO:0000256" key="3">
    <source>
        <dbReference type="ARBA" id="ARBA00023125"/>
    </source>
</evidence>
<protein>
    <submittedName>
        <fullName evidence="6">LysR family transcriptional regulator</fullName>
    </submittedName>
</protein>
<comment type="caution">
    <text evidence="6">The sequence shown here is derived from an EMBL/GenBank/DDBJ whole genome shotgun (WGS) entry which is preliminary data.</text>
</comment>
<dbReference type="InterPro" id="IPR036390">
    <property type="entry name" value="WH_DNA-bd_sf"/>
</dbReference>
<dbReference type="Gene3D" id="1.10.10.10">
    <property type="entry name" value="Winged helix-like DNA-binding domain superfamily/Winged helix DNA-binding domain"/>
    <property type="match status" value="1"/>
</dbReference>
<organism evidence="6 7">
    <name type="scientific">Roseomonas populi</name>
    <dbReference type="NCBI Taxonomy" id="3121582"/>
    <lineage>
        <taxon>Bacteria</taxon>
        <taxon>Pseudomonadati</taxon>
        <taxon>Pseudomonadota</taxon>
        <taxon>Alphaproteobacteria</taxon>
        <taxon>Acetobacterales</taxon>
        <taxon>Roseomonadaceae</taxon>
        <taxon>Roseomonas</taxon>
    </lineage>
</organism>
<keyword evidence="3" id="KW-0238">DNA-binding</keyword>
<keyword evidence="4" id="KW-0804">Transcription</keyword>
<dbReference type="SUPFAM" id="SSF46785">
    <property type="entry name" value="Winged helix' DNA-binding domain"/>
    <property type="match status" value="1"/>
</dbReference>
<dbReference type="RefSeq" id="WP_257718273.1">
    <property type="nucleotide sequence ID" value="NZ_JANJOU010000022.1"/>
</dbReference>
<comment type="similarity">
    <text evidence="1">Belongs to the LysR transcriptional regulatory family.</text>
</comment>
<dbReference type="Proteomes" id="UP001524642">
    <property type="component" value="Unassembled WGS sequence"/>
</dbReference>
<keyword evidence="2" id="KW-0805">Transcription regulation</keyword>
<dbReference type="PRINTS" id="PR00039">
    <property type="entry name" value="HTHLYSR"/>
</dbReference>
<evidence type="ECO:0000313" key="6">
    <source>
        <dbReference type="EMBL" id="MCR0984623.1"/>
    </source>
</evidence>
<evidence type="ECO:0000256" key="1">
    <source>
        <dbReference type="ARBA" id="ARBA00009437"/>
    </source>
</evidence>
<evidence type="ECO:0000256" key="2">
    <source>
        <dbReference type="ARBA" id="ARBA00023015"/>
    </source>
</evidence>
<dbReference type="InterPro" id="IPR050950">
    <property type="entry name" value="HTH-type_LysR_regulators"/>
</dbReference>
<feature type="domain" description="HTH lysR-type" evidence="5">
    <location>
        <begin position="3"/>
        <end position="60"/>
    </location>
</feature>
<dbReference type="PROSITE" id="PS50931">
    <property type="entry name" value="HTH_LYSR"/>
    <property type="match status" value="1"/>
</dbReference>
<keyword evidence="7" id="KW-1185">Reference proteome</keyword>
<proteinExistence type="inferred from homology"/>
<sequence>MDVTLKGLRAFLAIARHRSFTRAAGLLHVTQPALTVQIRGLETALGLRLLDRTPQGVEPTEAGAELARVLEVQLRDLDHTLENVRDLAARRRGTVRLAALPSVASGPLPRAMLRMRERHPELRVQLQEAVTGRVHDMVRAGMVDIGIASGPPPGPDLAREPLFRDRVLAILPADHPLTSRRRIPLEVLAREPLLLLESNTSVWRVLDDAFAAAGLRLSPFQQAVHTSSLIGMAQAGLGIALLPSTAVELRMAPELARRPLQPDLMREVMVVHRAGRTLSPAAEALVEALRGGPSTPDGAAALAGPLSACTARRSRGRS</sequence>
<dbReference type="CDD" id="cd08440">
    <property type="entry name" value="PBP2_LTTR_like_4"/>
    <property type="match status" value="1"/>
</dbReference>